<comment type="caution">
    <text evidence="2">The sequence shown here is derived from an EMBL/GenBank/DDBJ whole genome shotgun (WGS) entry which is preliminary data.</text>
</comment>
<proteinExistence type="predicted"/>
<feature type="compositionally biased region" description="Low complexity" evidence="1">
    <location>
        <begin position="86"/>
        <end position="174"/>
    </location>
</feature>
<name>A0A1B5KYT0_USTVR</name>
<feature type="region of interest" description="Disordered" evidence="1">
    <location>
        <begin position="1"/>
        <end position="192"/>
    </location>
</feature>
<evidence type="ECO:0000313" key="2">
    <source>
        <dbReference type="EMBL" id="GAO16164.1"/>
    </source>
</evidence>
<feature type="region of interest" description="Disordered" evidence="1">
    <location>
        <begin position="273"/>
        <end position="292"/>
    </location>
</feature>
<feature type="compositionally biased region" description="Polar residues" evidence="1">
    <location>
        <begin position="183"/>
        <end position="192"/>
    </location>
</feature>
<evidence type="ECO:0000313" key="3">
    <source>
        <dbReference type="Proteomes" id="UP000054053"/>
    </source>
</evidence>
<dbReference type="Proteomes" id="UP000054053">
    <property type="component" value="Unassembled WGS sequence"/>
</dbReference>
<feature type="region of interest" description="Disordered" evidence="1">
    <location>
        <begin position="234"/>
        <end position="262"/>
    </location>
</feature>
<accession>A0A1B5KYT0</accession>
<dbReference type="EMBL" id="BBTG02000028">
    <property type="protein sequence ID" value="GAO16164.1"/>
    <property type="molecule type" value="Genomic_DNA"/>
</dbReference>
<gene>
    <name evidence="2" type="ORF">UVI_02045400</name>
</gene>
<reference evidence="3" key="1">
    <citation type="journal article" date="2016" name="Genome Announc.">
        <title>Genome sequence of Ustilaginoidea virens IPU010, a rice pathogenic fungus causing false smut.</title>
        <authorList>
            <person name="Kumagai T."/>
            <person name="Ishii T."/>
            <person name="Terai G."/>
            <person name="Umemura M."/>
            <person name="Machida M."/>
            <person name="Asai K."/>
        </authorList>
    </citation>
    <scope>NUCLEOTIDE SEQUENCE [LARGE SCALE GENOMIC DNA]</scope>
    <source>
        <strain evidence="3">IPU010</strain>
    </source>
</reference>
<feature type="compositionally biased region" description="Low complexity" evidence="1">
    <location>
        <begin position="282"/>
        <end position="292"/>
    </location>
</feature>
<sequence length="292" mass="31197">MPTPKPSSSALLSTDPETQPTPRWATTSATSPAWWPTRSAPTASCRSRPSRWSPRPRRRIPPRPLPAPATAAASPSPTTTPPTSPPARRTCPAWWTTSSTSSACRTSSSSRKSRTTRAPPTTAPRASGTTLPTWTPPTTWTAASPAATSAARTCTARTRPTASPTPASPPLASRWSPCGSPSRALTSPSSPSTCISAARAARRGCMAMLVRPSTRASRRGLRRWSLLLTSSPRSWPRTPALKSSPPATSTSLPRSSPSRSLHPSRAWWIWTRPPGCPRWSGTRTSTTRTARP</sequence>
<organism evidence="2 3">
    <name type="scientific">Ustilaginoidea virens</name>
    <name type="common">Rice false smut fungus</name>
    <name type="synonym">Villosiclava virens</name>
    <dbReference type="NCBI Taxonomy" id="1159556"/>
    <lineage>
        <taxon>Eukaryota</taxon>
        <taxon>Fungi</taxon>
        <taxon>Dikarya</taxon>
        <taxon>Ascomycota</taxon>
        <taxon>Pezizomycotina</taxon>
        <taxon>Sordariomycetes</taxon>
        <taxon>Hypocreomycetidae</taxon>
        <taxon>Hypocreales</taxon>
        <taxon>Clavicipitaceae</taxon>
        <taxon>Ustilaginoidea</taxon>
    </lineage>
</organism>
<dbReference type="AlphaFoldDB" id="A0A1B5KYT0"/>
<feature type="compositionally biased region" description="Polar residues" evidence="1">
    <location>
        <begin position="1"/>
        <end position="31"/>
    </location>
</feature>
<protein>
    <submittedName>
        <fullName evidence="2">Uncharacterized protein</fullName>
    </submittedName>
</protein>
<evidence type="ECO:0000256" key="1">
    <source>
        <dbReference type="SAM" id="MobiDB-lite"/>
    </source>
</evidence>
<feature type="compositionally biased region" description="Low complexity" evidence="1">
    <location>
        <begin position="68"/>
        <end position="77"/>
    </location>
</feature>